<feature type="binding site" evidence="8">
    <location>
        <position position="205"/>
    </location>
    <ligand>
        <name>NADP(+)</name>
        <dbReference type="ChEBI" id="CHEBI:58349"/>
    </ligand>
</feature>
<evidence type="ECO:0000313" key="11">
    <source>
        <dbReference type="Proteomes" id="UP000285232"/>
    </source>
</evidence>
<keyword evidence="6" id="KW-0560">Oxidoreductase</keyword>
<protein>
    <submittedName>
        <fullName evidence="10">Pyridine nucleotide-disulfide oxidoreductase</fullName>
    </submittedName>
</protein>
<dbReference type="Gene3D" id="3.50.50.60">
    <property type="entry name" value="FAD/NAD(P)-binding domain"/>
    <property type="match status" value="1"/>
</dbReference>
<dbReference type="PANTHER" id="PTHR48467">
    <property type="entry name" value="GLUTAMATE SYNTHASE 1 [NADH], CHLOROPLASTIC-LIKE"/>
    <property type="match status" value="1"/>
</dbReference>
<evidence type="ECO:0000259" key="9">
    <source>
        <dbReference type="Pfam" id="PF07992"/>
    </source>
</evidence>
<keyword evidence="3" id="KW-0285">Flavoprotein</keyword>
<feature type="binding site" evidence="7">
    <location>
        <position position="12"/>
    </location>
    <ligand>
        <name>FAD</name>
        <dbReference type="ChEBI" id="CHEBI:57692"/>
    </ligand>
</feature>
<dbReference type="EMBL" id="RAHX01000001">
    <property type="protein sequence ID" value="RJY08787.1"/>
    <property type="molecule type" value="Genomic_DNA"/>
</dbReference>
<dbReference type="PRINTS" id="PR00419">
    <property type="entry name" value="ADXRDTASE"/>
</dbReference>
<dbReference type="InterPro" id="IPR023753">
    <property type="entry name" value="FAD/NAD-binding_dom"/>
</dbReference>
<reference evidence="10 11" key="1">
    <citation type="journal article" date="2017" name="Int. J. Syst. Evol. Microbiol.">
        <title>Erythrobacter aquimixticola sp. nov., isolated from the junction between the ocean and a freshwater spring.</title>
        <authorList>
            <person name="Park S."/>
            <person name="Jung Y.T."/>
            <person name="Choi S.J."/>
            <person name="Yoon J.H."/>
        </authorList>
    </citation>
    <scope>NUCLEOTIDE SEQUENCE [LARGE SCALE GENOMIC DNA]</scope>
    <source>
        <strain evidence="10 11">JSSK-14</strain>
    </source>
</reference>
<feature type="binding site" evidence="7">
    <location>
        <begin position="354"/>
        <end position="356"/>
    </location>
    <ligand>
        <name>FAD</name>
        <dbReference type="ChEBI" id="CHEBI:57692"/>
    </ligand>
</feature>
<name>A0A419RSM6_9SPHN</name>
<comment type="similarity">
    <text evidence="2">Belongs to the ferredoxin--NADP reductase type 1 family.</text>
</comment>
<dbReference type="Gene3D" id="3.40.50.720">
    <property type="entry name" value="NAD(P)-binding Rossmann-like Domain"/>
    <property type="match status" value="1"/>
</dbReference>
<evidence type="ECO:0000256" key="8">
    <source>
        <dbReference type="PIRSR" id="PIRSR000362-2"/>
    </source>
</evidence>
<dbReference type="InterPro" id="IPR021163">
    <property type="entry name" value="Ferredox_Rdtase_adrenod"/>
</dbReference>
<feature type="binding site" evidence="7">
    <location>
        <position position="42"/>
    </location>
    <ligand>
        <name>FAD</name>
        <dbReference type="ChEBI" id="CHEBI:57692"/>
    </ligand>
</feature>
<dbReference type="GO" id="GO:0016491">
    <property type="term" value="F:oxidoreductase activity"/>
    <property type="evidence" value="ECO:0007669"/>
    <property type="project" value="UniProtKB-KW"/>
</dbReference>
<evidence type="ECO:0000256" key="3">
    <source>
        <dbReference type="ARBA" id="ARBA00022630"/>
    </source>
</evidence>
<dbReference type="InterPro" id="IPR036188">
    <property type="entry name" value="FAD/NAD-bd_sf"/>
</dbReference>
<dbReference type="AlphaFoldDB" id="A0A419RSM6"/>
<comment type="caution">
    <text evidence="10">The sequence shown here is derived from an EMBL/GenBank/DDBJ whole genome shotgun (WGS) entry which is preliminary data.</text>
</comment>
<evidence type="ECO:0000313" key="10">
    <source>
        <dbReference type="EMBL" id="RJY08787.1"/>
    </source>
</evidence>
<evidence type="ECO:0000256" key="5">
    <source>
        <dbReference type="ARBA" id="ARBA00022857"/>
    </source>
</evidence>
<accession>A0A419RSM6</accession>
<evidence type="ECO:0000256" key="4">
    <source>
        <dbReference type="ARBA" id="ARBA00022827"/>
    </source>
</evidence>
<dbReference type="Proteomes" id="UP000285232">
    <property type="component" value="Unassembled WGS sequence"/>
</dbReference>
<keyword evidence="5 8" id="KW-0521">NADP</keyword>
<organism evidence="10 11">
    <name type="scientific">Aurantiacibacter aquimixticola</name>
    <dbReference type="NCBI Taxonomy" id="1958945"/>
    <lineage>
        <taxon>Bacteria</taxon>
        <taxon>Pseudomonadati</taxon>
        <taxon>Pseudomonadota</taxon>
        <taxon>Alphaproteobacteria</taxon>
        <taxon>Sphingomonadales</taxon>
        <taxon>Erythrobacteraceae</taxon>
        <taxon>Aurantiacibacter</taxon>
    </lineage>
</organism>
<evidence type="ECO:0000256" key="7">
    <source>
        <dbReference type="PIRSR" id="PIRSR000362-1"/>
    </source>
</evidence>
<dbReference type="SUPFAM" id="SSF51971">
    <property type="entry name" value="Nucleotide-binding domain"/>
    <property type="match status" value="1"/>
</dbReference>
<gene>
    <name evidence="10" type="ORF">D6201_04905</name>
</gene>
<feature type="binding site" evidence="7">
    <location>
        <position position="78"/>
    </location>
    <ligand>
        <name>FAD</name>
        <dbReference type="ChEBI" id="CHEBI:57692"/>
    </ligand>
</feature>
<feature type="binding site" evidence="8">
    <location>
        <position position="354"/>
    </location>
    <ligand>
        <name>NADP(+)</name>
        <dbReference type="ChEBI" id="CHEBI:58349"/>
    </ligand>
</feature>
<dbReference type="Pfam" id="PF07992">
    <property type="entry name" value="Pyr_redox_2"/>
    <property type="match status" value="1"/>
</dbReference>
<evidence type="ECO:0000256" key="2">
    <source>
        <dbReference type="ARBA" id="ARBA00008312"/>
    </source>
</evidence>
<feature type="binding site" evidence="7">
    <location>
        <position position="347"/>
    </location>
    <ligand>
        <name>FAD</name>
        <dbReference type="ChEBI" id="CHEBI:57692"/>
    </ligand>
</feature>
<feature type="domain" description="FAD/NAD(P)-binding" evidence="9">
    <location>
        <begin position="3"/>
        <end position="164"/>
    </location>
</feature>
<dbReference type="PIRSF" id="PIRSF000362">
    <property type="entry name" value="FNR"/>
    <property type="match status" value="1"/>
</dbReference>
<comment type="cofactor">
    <cofactor evidence="1 7">
        <name>FAD</name>
        <dbReference type="ChEBI" id="CHEBI:57692"/>
    </cofactor>
</comment>
<keyword evidence="11" id="KW-1185">Reference proteome</keyword>
<evidence type="ECO:0000256" key="6">
    <source>
        <dbReference type="ARBA" id="ARBA00023002"/>
    </source>
</evidence>
<keyword evidence="4 7" id="KW-0274">FAD</keyword>
<feature type="binding site" evidence="8">
    <location>
        <begin position="193"/>
        <end position="194"/>
    </location>
    <ligand>
        <name>NADP(+)</name>
        <dbReference type="ChEBI" id="CHEBI:58349"/>
    </ligand>
</feature>
<proteinExistence type="inferred from homology"/>
<dbReference type="RefSeq" id="WP_120047801.1">
    <property type="nucleotide sequence ID" value="NZ_RAHX01000001.1"/>
</dbReference>
<dbReference type="InterPro" id="IPR055275">
    <property type="entry name" value="Ferredox_Rdtase"/>
</dbReference>
<dbReference type="OrthoDB" id="9803192at2"/>
<evidence type="ECO:0000256" key="1">
    <source>
        <dbReference type="ARBA" id="ARBA00001974"/>
    </source>
</evidence>
<dbReference type="PANTHER" id="PTHR48467:SF1">
    <property type="entry name" value="GLUTAMATE SYNTHASE 1 [NADH], CHLOROPLASTIC-LIKE"/>
    <property type="match status" value="1"/>
</dbReference>
<sequence>MRHIAIVGSGPAGYYFAEAAQKTFGEDVRVDVFDIMPVPYGLIRTGVAPDHQSIKGVSRRYEKTALTENVRFVGNIAIGRDVKIEELQELYDAVVLATGAPKDRSLAMPGEDLDNVFGSAAFVGWYNGHPEFADLQPDLSGDTAVVVGMGNVALDVARILAKTPDEFEGSDIVAHAYDALHESRIERIVILGRRGPHQIMMTPKELGELGQLERAAPHVDADDLPDVGEDAMLEPGLRKSVTLLRDFAATPEHIRAEKRIAIEFAFFSQPKALLGEGKVSHIEIEKTQLVKGRAQPTGETETLPASLVVTCIGYRTAPIPGVPFDERAGRFANDEGRIMPGLYCVGWARRGPSGTIGTNKPDGVGMIAKIAEDIENGALGRAGKKGRAGFDALAKANGLDVVTFQDWKKIEEAEAAAAREGSPREKFVDVEAMIKALG</sequence>